<feature type="domain" description="ThuA-like" evidence="1">
    <location>
        <begin position="35"/>
        <end position="246"/>
    </location>
</feature>
<name>A0A381UKB8_9ZZZZ</name>
<organism evidence="2">
    <name type="scientific">marine metagenome</name>
    <dbReference type="NCBI Taxonomy" id="408172"/>
    <lineage>
        <taxon>unclassified sequences</taxon>
        <taxon>metagenomes</taxon>
        <taxon>ecological metagenomes</taxon>
    </lineage>
</organism>
<proteinExistence type="predicted"/>
<dbReference type="InterPro" id="IPR029010">
    <property type="entry name" value="ThuA-like"/>
</dbReference>
<dbReference type="PANTHER" id="PTHR40469">
    <property type="entry name" value="SECRETED GLYCOSYL HYDROLASE"/>
    <property type="match status" value="1"/>
</dbReference>
<reference evidence="2" key="1">
    <citation type="submission" date="2018-05" db="EMBL/GenBank/DDBJ databases">
        <authorList>
            <person name="Lanie J.A."/>
            <person name="Ng W.-L."/>
            <person name="Kazmierczak K.M."/>
            <person name="Andrzejewski T.M."/>
            <person name="Davidsen T.M."/>
            <person name="Wayne K.J."/>
            <person name="Tettelin H."/>
            <person name="Glass J.I."/>
            <person name="Rusch D."/>
            <person name="Podicherti R."/>
            <person name="Tsui H.-C.T."/>
            <person name="Winkler M.E."/>
        </authorList>
    </citation>
    <scope>NUCLEOTIDE SEQUENCE</scope>
</reference>
<accession>A0A381UKB8</accession>
<dbReference type="Pfam" id="PF06283">
    <property type="entry name" value="ThuA"/>
    <property type="match status" value="1"/>
</dbReference>
<dbReference type="Gene3D" id="3.40.50.880">
    <property type="match status" value="1"/>
</dbReference>
<dbReference type="SUPFAM" id="SSF52317">
    <property type="entry name" value="Class I glutamine amidotransferase-like"/>
    <property type="match status" value="1"/>
</dbReference>
<evidence type="ECO:0000259" key="1">
    <source>
        <dbReference type="Pfam" id="PF06283"/>
    </source>
</evidence>
<sequence>MIYNYSIIFYIFISFLFPAQEIECLNCSDQNTFSVLVITETKGYVHRSAIKAGIELIKIIGTDNNFNVFHSSNSNVITAKNLKNINTIIFLNTTSDILNITEQKIMEEFISKGRGFVGIHSAADTEYKWSWYGELVGAYFKSHPPGTSFATINTINTSHISTKHLESTWDIRDEWYNYYNINPNITVLLNLDETTYFGGKHGKNHPITWFHEYKGGKSFYTGLGHLAKTYSDERFIKLLTGGILYVSLPEYDE</sequence>
<dbReference type="InterPro" id="IPR029062">
    <property type="entry name" value="Class_I_gatase-like"/>
</dbReference>
<dbReference type="AlphaFoldDB" id="A0A381UKB8"/>
<dbReference type="EMBL" id="UINC01006614">
    <property type="protein sequence ID" value="SVA28615.1"/>
    <property type="molecule type" value="Genomic_DNA"/>
</dbReference>
<protein>
    <recommendedName>
        <fullName evidence="1">ThuA-like domain-containing protein</fullName>
    </recommendedName>
</protein>
<evidence type="ECO:0000313" key="2">
    <source>
        <dbReference type="EMBL" id="SVA28615.1"/>
    </source>
</evidence>
<dbReference type="PANTHER" id="PTHR40469:SF2">
    <property type="entry name" value="GALACTOSE-BINDING DOMAIN-LIKE SUPERFAMILY PROTEIN"/>
    <property type="match status" value="1"/>
</dbReference>
<gene>
    <name evidence="2" type="ORF">METZ01_LOCUS81469</name>
</gene>